<keyword evidence="1" id="KW-0472">Membrane</keyword>
<dbReference type="HOGENOM" id="CLU_454750_0_0_0"/>
<feature type="transmembrane region" description="Helical" evidence="1">
    <location>
        <begin position="209"/>
        <end position="227"/>
    </location>
</feature>
<feature type="transmembrane region" description="Helical" evidence="1">
    <location>
        <begin position="18"/>
        <end position="37"/>
    </location>
</feature>
<sequence>MDAMPTPRDPRTPAAGKLYQSIAIAICILLGLAMILNTQLGGEAMWFWYTTVFHHGVKLYSGLHMPLQPLFILEMDAWMTMFGTRNIVVEIPSVFHLVILSLGFYFILRESAWKDWQKAFVLLGAFMLTVGGHSYRFDDYHVTTETFILYSLLLLLIIARTEDVRRQFGLIAVLGLLSGFAITTRLNDGVALLTAGGFSLLFLARSRKFVSLCCLGIVAALTVLLVVRLTGDTFPVYISSTLIRAAASKGGAGSLAASPFHMFANTVKLLYEMGKRGVLVITIVAAFGYYVQRYQKPWMKYLVWLQVAVLVVALAVIRVKRLDLLNGLPISIAVLLFTPLMYLVAPIALGRFVLAKIRHQEWDSREILAFLPLAIWASYSAGAAAEPLTNYYAPVALFLLLVPVIQPFRRFASWATPSFVIAMGLVGISGISAKILVPYQWQDYSYSPMFVNRQWYSHPVYGPMYIDRDLLQFSRAVCADIGQPHPELLSLPYPYPNYFCDATPWRNYVQTFFDTSTRATVEHMMNELNTAPPQWIVYQRQLFIMRGAERLYNHGQRLAQRDLDDMIMQKIATGQWTLVDKKDYLQDPEGGGWYIIRTHP</sequence>
<keyword evidence="3" id="KW-1185">Reference proteome</keyword>
<keyword evidence="1" id="KW-0812">Transmembrane</keyword>
<feature type="transmembrane region" description="Helical" evidence="1">
    <location>
        <begin position="273"/>
        <end position="291"/>
    </location>
</feature>
<feature type="transmembrane region" description="Helical" evidence="1">
    <location>
        <begin position="298"/>
        <end position="318"/>
    </location>
</feature>
<dbReference type="EMBL" id="CP003130">
    <property type="protein sequence ID" value="AEU34950.1"/>
    <property type="molecule type" value="Genomic_DNA"/>
</dbReference>
<dbReference type="STRING" id="682795.AciX8_0600"/>
<feature type="transmembrane region" description="Helical" evidence="1">
    <location>
        <begin position="141"/>
        <end position="159"/>
    </location>
</feature>
<evidence type="ECO:0000313" key="3">
    <source>
        <dbReference type="Proteomes" id="UP000007113"/>
    </source>
</evidence>
<feature type="transmembrane region" description="Helical" evidence="1">
    <location>
        <begin position="166"/>
        <end position="183"/>
    </location>
</feature>
<feature type="transmembrane region" description="Helical" evidence="1">
    <location>
        <begin position="119"/>
        <end position="135"/>
    </location>
</feature>
<name>G8NQ94_GRAMM</name>
<feature type="transmembrane region" description="Helical" evidence="1">
    <location>
        <begin position="366"/>
        <end position="385"/>
    </location>
</feature>
<proteinExistence type="predicted"/>
<accession>G8NQ94</accession>
<dbReference type="eggNOG" id="ENOG5033PEQ">
    <property type="taxonomic scope" value="Bacteria"/>
</dbReference>
<evidence type="ECO:0000313" key="2">
    <source>
        <dbReference type="EMBL" id="AEU34950.1"/>
    </source>
</evidence>
<reference evidence="2 3" key="1">
    <citation type="submission" date="2011-11" db="EMBL/GenBank/DDBJ databases">
        <title>Complete sequence of Granulicella mallensis MP5ACTX8.</title>
        <authorList>
            <consortium name="US DOE Joint Genome Institute"/>
            <person name="Lucas S."/>
            <person name="Copeland A."/>
            <person name="Lapidus A."/>
            <person name="Cheng J.-F."/>
            <person name="Goodwin L."/>
            <person name="Pitluck S."/>
            <person name="Peters L."/>
            <person name="Lu M."/>
            <person name="Detter J.C."/>
            <person name="Han C."/>
            <person name="Tapia R."/>
            <person name="Land M."/>
            <person name="Hauser L."/>
            <person name="Kyrpides N."/>
            <person name="Ivanova N."/>
            <person name="Mikhailova N."/>
            <person name="Pagani I."/>
            <person name="Rawat S."/>
            <person name="Mannisto M."/>
            <person name="Haggblom M."/>
            <person name="Woyke T."/>
        </authorList>
    </citation>
    <scope>NUCLEOTIDE SEQUENCE [LARGE SCALE GENOMIC DNA]</scope>
    <source>
        <strain evidence="3">ATCC BAA-1857 / DSM 23137 / MP5ACTX8</strain>
    </source>
</reference>
<feature type="transmembrane region" description="Helical" evidence="1">
    <location>
        <begin position="189"/>
        <end position="204"/>
    </location>
</feature>
<gene>
    <name evidence="2" type="ordered locus">AciX8_0600</name>
</gene>
<dbReference type="Proteomes" id="UP000007113">
    <property type="component" value="Chromosome"/>
</dbReference>
<feature type="transmembrane region" description="Helical" evidence="1">
    <location>
        <begin position="420"/>
        <end position="441"/>
    </location>
</feature>
<feature type="transmembrane region" description="Helical" evidence="1">
    <location>
        <begin position="330"/>
        <end position="354"/>
    </location>
</feature>
<evidence type="ECO:0000256" key="1">
    <source>
        <dbReference type="SAM" id="Phobius"/>
    </source>
</evidence>
<dbReference type="AlphaFoldDB" id="G8NQ94"/>
<feature type="transmembrane region" description="Helical" evidence="1">
    <location>
        <begin position="87"/>
        <end position="107"/>
    </location>
</feature>
<feature type="transmembrane region" description="Helical" evidence="1">
    <location>
        <begin position="391"/>
        <end position="408"/>
    </location>
</feature>
<organism evidence="2 3">
    <name type="scientific">Granulicella mallensis (strain ATCC BAA-1857 / DSM 23137 / MP5ACTX8)</name>
    <dbReference type="NCBI Taxonomy" id="682795"/>
    <lineage>
        <taxon>Bacteria</taxon>
        <taxon>Pseudomonadati</taxon>
        <taxon>Acidobacteriota</taxon>
        <taxon>Terriglobia</taxon>
        <taxon>Terriglobales</taxon>
        <taxon>Acidobacteriaceae</taxon>
        <taxon>Granulicella</taxon>
    </lineage>
</organism>
<keyword evidence="1" id="KW-1133">Transmembrane helix</keyword>
<evidence type="ECO:0008006" key="4">
    <source>
        <dbReference type="Google" id="ProtNLM"/>
    </source>
</evidence>
<protein>
    <recommendedName>
        <fullName evidence="4">Glycosyltransferase RgtA/B/C/D-like domain-containing protein</fullName>
    </recommendedName>
</protein>
<dbReference type="KEGG" id="gma:AciX8_0600"/>